<proteinExistence type="inferred from homology"/>
<dbReference type="PANTHER" id="PTHR33146:SF26">
    <property type="entry name" value="ENDONUCLEASE 4"/>
    <property type="match status" value="1"/>
</dbReference>
<keyword evidence="10" id="KW-1185">Reference proteome</keyword>
<dbReference type="InParanoid" id="A0A136IKT1"/>
<comment type="similarity">
    <text evidence="1">Belongs to the nuclease type I family.</text>
</comment>
<reference evidence="10" key="1">
    <citation type="submission" date="2016-02" db="EMBL/GenBank/DDBJ databases">
        <title>Draft genome sequence of Microdochium bolleyi, a fungal endophyte of beachgrass.</title>
        <authorList>
            <consortium name="DOE Joint Genome Institute"/>
            <person name="David A.S."/>
            <person name="May G."/>
            <person name="Haridas S."/>
            <person name="Lim J."/>
            <person name="Wang M."/>
            <person name="Labutti K."/>
            <person name="Lipzen A."/>
            <person name="Barry K."/>
            <person name="Grigoriev I.V."/>
        </authorList>
    </citation>
    <scope>NUCLEOTIDE SEQUENCE [LARGE SCALE GENOMIC DNA]</scope>
    <source>
        <strain evidence="10">J235TASD1</strain>
    </source>
</reference>
<dbReference type="PANTHER" id="PTHR33146">
    <property type="entry name" value="ENDONUCLEASE 4"/>
    <property type="match status" value="1"/>
</dbReference>
<keyword evidence="2" id="KW-0540">Nuclease</keyword>
<dbReference type="STRING" id="196109.A0A136IKT1"/>
<keyword evidence="3" id="KW-0479">Metal-binding</keyword>
<evidence type="ECO:0000256" key="4">
    <source>
        <dbReference type="ARBA" id="ARBA00022759"/>
    </source>
</evidence>
<dbReference type="OrthoDB" id="441446at2759"/>
<evidence type="ECO:0000256" key="8">
    <source>
        <dbReference type="SAM" id="SignalP"/>
    </source>
</evidence>
<dbReference type="AlphaFoldDB" id="A0A136IKT1"/>
<dbReference type="GO" id="GO:0004519">
    <property type="term" value="F:endonuclease activity"/>
    <property type="evidence" value="ECO:0007669"/>
    <property type="project" value="UniProtKB-KW"/>
</dbReference>
<dbReference type="Pfam" id="PF02265">
    <property type="entry name" value="S1-P1_nuclease"/>
    <property type="match status" value="1"/>
</dbReference>
<evidence type="ECO:0000256" key="7">
    <source>
        <dbReference type="ARBA" id="ARBA00023180"/>
    </source>
</evidence>
<keyword evidence="6" id="KW-1015">Disulfide bond</keyword>
<dbReference type="SUPFAM" id="SSF48537">
    <property type="entry name" value="Phospholipase C/P1 nuclease"/>
    <property type="match status" value="1"/>
</dbReference>
<gene>
    <name evidence="9" type="ORF">Micbo1qcDRAFT_154371</name>
</gene>
<protein>
    <submittedName>
        <fullName evidence="9">Putative nuclease PA3</fullName>
    </submittedName>
</protein>
<name>A0A136IKT1_9PEZI</name>
<dbReference type="Proteomes" id="UP000070501">
    <property type="component" value="Unassembled WGS sequence"/>
</dbReference>
<keyword evidence="4" id="KW-0255">Endonuclease</keyword>
<feature type="signal peptide" evidence="8">
    <location>
        <begin position="1"/>
        <end position="19"/>
    </location>
</feature>
<accession>A0A136IKT1</accession>
<dbReference type="GO" id="GO:0003676">
    <property type="term" value="F:nucleic acid binding"/>
    <property type="evidence" value="ECO:0007669"/>
    <property type="project" value="InterPro"/>
</dbReference>
<evidence type="ECO:0000256" key="1">
    <source>
        <dbReference type="ARBA" id="ARBA00009547"/>
    </source>
</evidence>
<keyword evidence="5" id="KW-0378">Hydrolase</keyword>
<sequence length="339" mass="36205">MTALKTLVLGLACANTASAWGVLGHATVAYVAQNYVDSATATWAQGLLGDTSDSFLAKVASWADTYRTTAAGKWSAPLHFIDAEDSPPTNCNIDYARDCGAAGCSISAVANYTTRINNSKLTKANRAEALKFLTHFIGDISQPLHDEALSRGGNDIAVTFDGFSTDNLHAIWDTYIPQKDVGGSALADAQTWSTQLIAAINAGGKYAKAKSSWIAGDDIADPVGTATRWAADANALVCSVVMPQGVAALQKGDLYPDYYNSVLPTIEMQLAKAGYRLANWLNKLHAASAASKGKRTEREEVEEAVALELDGREFLPAPRPLSQAKKIRELYGYDCGHEH</sequence>
<dbReference type="GO" id="GO:0006308">
    <property type="term" value="P:DNA catabolic process"/>
    <property type="evidence" value="ECO:0007669"/>
    <property type="project" value="InterPro"/>
</dbReference>
<evidence type="ECO:0000256" key="5">
    <source>
        <dbReference type="ARBA" id="ARBA00022801"/>
    </source>
</evidence>
<organism evidence="9 10">
    <name type="scientific">Microdochium bolleyi</name>
    <dbReference type="NCBI Taxonomy" id="196109"/>
    <lineage>
        <taxon>Eukaryota</taxon>
        <taxon>Fungi</taxon>
        <taxon>Dikarya</taxon>
        <taxon>Ascomycota</taxon>
        <taxon>Pezizomycotina</taxon>
        <taxon>Sordariomycetes</taxon>
        <taxon>Xylariomycetidae</taxon>
        <taxon>Xylariales</taxon>
        <taxon>Microdochiaceae</taxon>
        <taxon>Microdochium</taxon>
    </lineage>
</organism>
<dbReference type="InterPro" id="IPR003154">
    <property type="entry name" value="S1/P1nuclease"/>
</dbReference>
<evidence type="ECO:0000313" key="9">
    <source>
        <dbReference type="EMBL" id="KXJ85229.1"/>
    </source>
</evidence>
<evidence type="ECO:0000256" key="6">
    <source>
        <dbReference type="ARBA" id="ARBA00023157"/>
    </source>
</evidence>
<dbReference type="Gene3D" id="1.10.575.10">
    <property type="entry name" value="P1 Nuclease"/>
    <property type="match status" value="1"/>
</dbReference>
<dbReference type="GO" id="GO:0016788">
    <property type="term" value="F:hydrolase activity, acting on ester bonds"/>
    <property type="evidence" value="ECO:0007669"/>
    <property type="project" value="InterPro"/>
</dbReference>
<dbReference type="EMBL" id="KQ964289">
    <property type="protein sequence ID" value="KXJ85229.1"/>
    <property type="molecule type" value="Genomic_DNA"/>
</dbReference>
<dbReference type="GO" id="GO:0046872">
    <property type="term" value="F:metal ion binding"/>
    <property type="evidence" value="ECO:0007669"/>
    <property type="project" value="UniProtKB-KW"/>
</dbReference>
<dbReference type="CDD" id="cd11010">
    <property type="entry name" value="S1-P1_nuclease"/>
    <property type="match status" value="1"/>
</dbReference>
<evidence type="ECO:0000313" key="10">
    <source>
        <dbReference type="Proteomes" id="UP000070501"/>
    </source>
</evidence>
<keyword evidence="8" id="KW-0732">Signal</keyword>
<dbReference type="InterPro" id="IPR008947">
    <property type="entry name" value="PLipase_C/P1_nuclease_dom_sf"/>
</dbReference>
<evidence type="ECO:0000256" key="3">
    <source>
        <dbReference type="ARBA" id="ARBA00022723"/>
    </source>
</evidence>
<keyword evidence="7" id="KW-0325">Glycoprotein</keyword>
<evidence type="ECO:0000256" key="2">
    <source>
        <dbReference type="ARBA" id="ARBA00022722"/>
    </source>
</evidence>
<feature type="chain" id="PRO_5007292746" evidence="8">
    <location>
        <begin position="20"/>
        <end position="339"/>
    </location>
</feature>